<evidence type="ECO:0000256" key="1">
    <source>
        <dbReference type="SAM" id="MobiDB-lite"/>
    </source>
</evidence>
<name>A0ABQ2VNQ0_9ACTN</name>
<comment type="caution">
    <text evidence="2">The sequence shown here is derived from an EMBL/GenBank/DDBJ whole genome shotgun (WGS) entry which is preliminary data.</text>
</comment>
<proteinExistence type="predicted"/>
<feature type="compositionally biased region" description="Basic and acidic residues" evidence="1">
    <location>
        <begin position="154"/>
        <end position="165"/>
    </location>
</feature>
<feature type="compositionally biased region" description="Basic residues" evidence="1">
    <location>
        <begin position="166"/>
        <end position="177"/>
    </location>
</feature>
<feature type="region of interest" description="Disordered" evidence="1">
    <location>
        <begin position="1"/>
        <end position="31"/>
    </location>
</feature>
<protein>
    <recommendedName>
        <fullName evidence="4">Transposase</fullName>
    </recommendedName>
</protein>
<dbReference type="Proteomes" id="UP000654471">
    <property type="component" value="Unassembled WGS sequence"/>
</dbReference>
<evidence type="ECO:0000313" key="2">
    <source>
        <dbReference type="EMBL" id="GGU96759.1"/>
    </source>
</evidence>
<keyword evidence="3" id="KW-1185">Reference proteome</keyword>
<accession>A0ABQ2VNQ0</accession>
<gene>
    <name evidence="2" type="ORF">GCM10010211_75120</name>
</gene>
<reference evidence="3" key="1">
    <citation type="journal article" date="2019" name="Int. J. Syst. Evol. Microbiol.">
        <title>The Global Catalogue of Microorganisms (GCM) 10K type strain sequencing project: providing services to taxonomists for standard genome sequencing and annotation.</title>
        <authorList>
            <consortium name="The Broad Institute Genomics Platform"/>
            <consortium name="The Broad Institute Genome Sequencing Center for Infectious Disease"/>
            <person name="Wu L."/>
            <person name="Ma J."/>
        </authorList>
    </citation>
    <scope>NUCLEOTIDE SEQUENCE [LARGE SCALE GENOMIC DNA]</scope>
    <source>
        <strain evidence="3">JCM 3399</strain>
    </source>
</reference>
<organism evidence="2 3">
    <name type="scientific">Streptomyces albospinus</name>
    <dbReference type="NCBI Taxonomy" id="285515"/>
    <lineage>
        <taxon>Bacteria</taxon>
        <taxon>Bacillati</taxon>
        <taxon>Actinomycetota</taxon>
        <taxon>Actinomycetes</taxon>
        <taxon>Kitasatosporales</taxon>
        <taxon>Streptomycetaceae</taxon>
        <taxon>Streptomyces</taxon>
    </lineage>
</organism>
<feature type="region of interest" description="Disordered" evidence="1">
    <location>
        <begin position="144"/>
        <end position="177"/>
    </location>
</feature>
<feature type="compositionally biased region" description="Acidic residues" evidence="1">
    <location>
        <begin position="1"/>
        <end position="13"/>
    </location>
</feature>
<evidence type="ECO:0008006" key="4">
    <source>
        <dbReference type="Google" id="ProtNLM"/>
    </source>
</evidence>
<evidence type="ECO:0000313" key="3">
    <source>
        <dbReference type="Proteomes" id="UP000654471"/>
    </source>
</evidence>
<sequence length="226" mass="25454">MHEAEEPSAEDFDAVGVGSGGGSEIAQSRLRRRETFPVRAVDEPPADGCLGGVPVTRSTVADDHRCRYERADLPAQEFERVPSVHREAASALSLRSRATMHSMWRTIVEAVGELRGAVLLGRRRRCSRGRSEWSSKGCPVNDLRDSPWGSGRRARPDHLRGDKGYISRRNRQHPRRRQIRHTIREHKDQQGVNALKSCRAMATRYGKRAHVVHGTVTLAAIRMRLR</sequence>
<dbReference type="EMBL" id="BMRP01000053">
    <property type="protein sequence ID" value="GGU96759.1"/>
    <property type="molecule type" value="Genomic_DNA"/>
</dbReference>